<name>A0ABT7WQ92_9GAMM</name>
<comment type="caution">
    <text evidence="1">The sequence shown here is derived from an EMBL/GenBank/DDBJ whole genome shotgun (WGS) entry which is preliminary data.</text>
</comment>
<gene>
    <name evidence="1" type="ORF">QTA56_11445</name>
</gene>
<protein>
    <submittedName>
        <fullName evidence="1">Uncharacterized protein</fullName>
    </submittedName>
</protein>
<dbReference type="Proteomes" id="UP001168524">
    <property type="component" value="Unassembled WGS sequence"/>
</dbReference>
<proteinExistence type="predicted"/>
<dbReference type="RefSeq" id="WP_004760963.1">
    <property type="nucleotide sequence ID" value="NZ_JAPQKF010000004.1"/>
</dbReference>
<evidence type="ECO:0000313" key="2">
    <source>
        <dbReference type="Proteomes" id="UP001168524"/>
    </source>
</evidence>
<evidence type="ECO:0000313" key="1">
    <source>
        <dbReference type="EMBL" id="MDN0014838.1"/>
    </source>
</evidence>
<accession>A0ABT7WQ92</accession>
<sequence>MNDYLDITASELLKELDHFFLIDTHDGAQTGFWVNEQALMDRHYWIDGDYKVEIVRALQPAHQHAPHNYKITRLASSEDDRNVVLLEYDGIHKKILTFRRGEWVNRLCKYFYQKERYYLQQLSENPNFQSIEY</sequence>
<reference evidence="1" key="1">
    <citation type="submission" date="2023-06" db="EMBL/GenBank/DDBJ databases">
        <title>Two novel species of Acinetobacter isolated from motorbike repairing workshop in Vietnam.</title>
        <authorList>
            <person name="Le N.T.T."/>
        </authorList>
    </citation>
    <scope>NUCLEOTIDE SEQUENCE</scope>
    <source>
        <strain evidence="1">VNH17</strain>
    </source>
</reference>
<dbReference type="EMBL" id="JAUDZE010000004">
    <property type="protein sequence ID" value="MDN0014838.1"/>
    <property type="molecule type" value="Genomic_DNA"/>
</dbReference>
<keyword evidence="2" id="KW-1185">Reference proteome</keyword>
<organism evidence="1 2">
    <name type="scientific">Acinetobacter thutiue</name>
    <dbReference type="NCBI Taxonomy" id="2998078"/>
    <lineage>
        <taxon>Bacteria</taxon>
        <taxon>Pseudomonadati</taxon>
        <taxon>Pseudomonadota</taxon>
        <taxon>Gammaproteobacteria</taxon>
        <taxon>Moraxellales</taxon>
        <taxon>Moraxellaceae</taxon>
        <taxon>Acinetobacter</taxon>
    </lineage>
</organism>